<evidence type="ECO:0000313" key="2">
    <source>
        <dbReference type="Proteomes" id="UP000182057"/>
    </source>
</evidence>
<proteinExistence type="predicted"/>
<reference evidence="1 2" key="1">
    <citation type="submission" date="2016-09" db="EMBL/GenBank/DDBJ databases">
        <authorList>
            <person name="Capua I."/>
            <person name="De Benedictis P."/>
            <person name="Joannis T."/>
            <person name="Lombin L.H."/>
            <person name="Cattoli G."/>
        </authorList>
    </citation>
    <scope>NUCLEOTIDE SEQUENCE [LARGE SCALE GENOMIC DNA]</scope>
    <source>
        <strain evidence="1 2">UB20</strain>
    </source>
</reference>
<protein>
    <submittedName>
        <fullName evidence="1">Uncharacterized protein</fullName>
    </submittedName>
</protein>
<dbReference type="Proteomes" id="UP000182057">
    <property type="component" value="Unassembled WGS sequence"/>
</dbReference>
<name>A0A1D3UEZ3_TANFO</name>
<accession>A0A1D3UEZ3</accession>
<dbReference type="EMBL" id="FMMM01000020">
    <property type="protein sequence ID" value="SCQ18683.1"/>
    <property type="molecule type" value="Genomic_DNA"/>
</dbReference>
<dbReference type="AlphaFoldDB" id="A0A1D3UEZ3"/>
<gene>
    <name evidence="1" type="ORF">TFUB20_00431</name>
</gene>
<evidence type="ECO:0000313" key="1">
    <source>
        <dbReference type="EMBL" id="SCQ18683.1"/>
    </source>
</evidence>
<organism evidence="1 2">
    <name type="scientific">Tannerella forsythia</name>
    <name type="common">Bacteroides forsythus</name>
    <dbReference type="NCBI Taxonomy" id="28112"/>
    <lineage>
        <taxon>Bacteria</taxon>
        <taxon>Pseudomonadati</taxon>
        <taxon>Bacteroidota</taxon>
        <taxon>Bacteroidia</taxon>
        <taxon>Bacteroidales</taxon>
        <taxon>Tannerellaceae</taxon>
        <taxon>Tannerella</taxon>
    </lineage>
</organism>
<sequence>MCLTIPKLHILDAVFIVNEELKYSYVMAEIILDKFVLVVSRNHIIFHYFPFAMNLPK</sequence>